<dbReference type="GO" id="GO:0035556">
    <property type="term" value="P:intracellular signal transduction"/>
    <property type="evidence" value="ECO:0007669"/>
    <property type="project" value="InterPro"/>
</dbReference>
<dbReference type="SUPFAM" id="SSF52833">
    <property type="entry name" value="Thioredoxin-like"/>
    <property type="match status" value="1"/>
</dbReference>
<dbReference type="PANTHER" id="PTHR42899:SF1">
    <property type="entry name" value="SPERMATOGENESIS-ASSOCIATED PROTEIN 20"/>
    <property type="match status" value="1"/>
</dbReference>
<evidence type="ECO:0000259" key="2">
    <source>
        <dbReference type="PROSITE" id="PS50008"/>
    </source>
</evidence>
<feature type="coiled-coil region" evidence="1">
    <location>
        <begin position="380"/>
        <end position="407"/>
    </location>
</feature>
<dbReference type="PROSITE" id="PS50008">
    <property type="entry name" value="PIPLC_Y_DOMAIN"/>
    <property type="match status" value="1"/>
</dbReference>
<name>A1ZCM1_MICM2</name>
<organism evidence="3 4">
    <name type="scientific">Microscilla marina ATCC 23134</name>
    <dbReference type="NCBI Taxonomy" id="313606"/>
    <lineage>
        <taxon>Bacteria</taxon>
        <taxon>Pseudomonadati</taxon>
        <taxon>Bacteroidota</taxon>
        <taxon>Cytophagia</taxon>
        <taxon>Cytophagales</taxon>
        <taxon>Microscillaceae</taxon>
        <taxon>Microscilla</taxon>
    </lineage>
</organism>
<keyword evidence="4" id="KW-1185">Reference proteome</keyword>
<dbReference type="InterPro" id="IPR008928">
    <property type="entry name" value="6-hairpin_glycosidase_sf"/>
</dbReference>
<dbReference type="InterPro" id="IPR036249">
    <property type="entry name" value="Thioredoxin-like_sf"/>
</dbReference>
<proteinExistence type="predicted"/>
<dbReference type="CDD" id="cd02955">
    <property type="entry name" value="SSP411"/>
    <property type="match status" value="1"/>
</dbReference>
<dbReference type="GO" id="GO:0004435">
    <property type="term" value="F:phosphatidylinositol-4,5-bisphosphate phospholipase C activity"/>
    <property type="evidence" value="ECO:0007669"/>
    <property type="project" value="InterPro"/>
</dbReference>
<accession>A1ZCM1</accession>
<dbReference type="RefSeq" id="WP_002692927.1">
    <property type="nucleotide sequence ID" value="NZ_AAWS01000001.1"/>
</dbReference>
<dbReference type="EMBL" id="AAWS01000001">
    <property type="protein sequence ID" value="EAY32023.1"/>
    <property type="molecule type" value="Genomic_DNA"/>
</dbReference>
<dbReference type="InterPro" id="IPR004879">
    <property type="entry name" value="Ssp411-like_TRX"/>
</dbReference>
<dbReference type="SUPFAM" id="SSF48208">
    <property type="entry name" value="Six-hairpin glycosidases"/>
    <property type="match status" value="1"/>
</dbReference>
<evidence type="ECO:0000313" key="3">
    <source>
        <dbReference type="EMBL" id="EAY32023.1"/>
    </source>
</evidence>
<feature type="coiled-coil region" evidence="1">
    <location>
        <begin position="136"/>
        <end position="170"/>
    </location>
</feature>
<comment type="caution">
    <text evidence="3">The sequence shown here is derived from an EMBL/GenBank/DDBJ whole genome shotgun (WGS) entry which is preliminary data.</text>
</comment>
<dbReference type="OrthoDB" id="9762614at2"/>
<dbReference type="PANTHER" id="PTHR42899">
    <property type="entry name" value="SPERMATOGENESIS-ASSOCIATED PROTEIN 20"/>
    <property type="match status" value="1"/>
</dbReference>
<dbReference type="Gene3D" id="1.50.10.20">
    <property type="match status" value="2"/>
</dbReference>
<dbReference type="InterPro" id="IPR024705">
    <property type="entry name" value="Ssp411"/>
</dbReference>
<feature type="domain" description="PI-PLC Y-box" evidence="2">
    <location>
        <begin position="117"/>
        <end position="180"/>
    </location>
</feature>
<keyword evidence="3" id="KW-0808">Transferase</keyword>
<dbReference type="eggNOG" id="COG1331">
    <property type="taxonomic scope" value="Bacteria"/>
</dbReference>
<protein>
    <submittedName>
        <fullName evidence="3">Thymidylate kinase</fullName>
    </submittedName>
</protein>
<sequence length="681" mass="77954">MSHQNTQTPNRLAKATSPYLLQHAYNPVDWYPWGEEALQKAKDEDKPIIVSIGYSACHWCHVMERESFEDDEVAAIMNRYFICIKVDREERPDVDAIYMDAVQAMGQRGGWPLNALLTPEAKPFYALTYLPKESWVQLLQNVAEVYQTKRDELEQSAEAYREAIATSEAKKYDLKPNDIRYAREDLDKMFQSVYNDVDHTRGGTNRAPKFPMPSIWQFLLHYYQITKKEEALRTVEVTLNEMAKGGIYDQIGGGFARYSVDADWFAPHFEKMLYDNGQLLSLYADAYNVTQNPLYQQVVMQTVDFVARELTSEEGGFFSALDADSEGVEGKFYVWEKTAFDEVIGVEDAAIAADYYQVTSQANWEEGNILHRSIGDLAFAEKHQIDVESLKQKVTQWNERLLTARSKRIRPGLDDKILTSWNGLMLKGLVDAYRVFDSPKLLNLALANAQFIAEKLTTENYQLYHSYKNGKASINAYLEDYAAVVDAYIALYQATFDEQWLTKAKSLTDYALANFYDKEEGLFFFTDVNAEKLIARKKELFDNVIPASNSMMAKNLYWLGLYYEQSDYQQKASQMLGQMQKIIVENPESAANWATLYTYFAQPTAEVAIVGEQAQEYRASLDKYYYPNKILAGTLQPQDSLGLLQNRGTINGQTTVYVCYNKTCQLPVNSVESAWKQMSQA</sequence>
<dbReference type="GO" id="GO:0006629">
    <property type="term" value="P:lipid metabolic process"/>
    <property type="evidence" value="ECO:0007669"/>
    <property type="project" value="InterPro"/>
</dbReference>
<dbReference type="AlphaFoldDB" id="A1ZCM1"/>
<gene>
    <name evidence="3" type="ORF">M23134_02052</name>
</gene>
<evidence type="ECO:0000256" key="1">
    <source>
        <dbReference type="SAM" id="Coils"/>
    </source>
</evidence>
<dbReference type="Gene3D" id="3.40.30.10">
    <property type="entry name" value="Glutaredoxin"/>
    <property type="match status" value="1"/>
</dbReference>
<dbReference type="Pfam" id="PF03190">
    <property type="entry name" value="Thioredox_DsbH"/>
    <property type="match status" value="1"/>
</dbReference>
<keyword evidence="3" id="KW-0418">Kinase</keyword>
<dbReference type="GO" id="GO:0005975">
    <property type="term" value="P:carbohydrate metabolic process"/>
    <property type="evidence" value="ECO:0007669"/>
    <property type="project" value="InterPro"/>
</dbReference>
<keyword evidence="1" id="KW-0175">Coiled coil</keyword>
<reference evidence="3 4" key="1">
    <citation type="submission" date="2007-01" db="EMBL/GenBank/DDBJ databases">
        <authorList>
            <person name="Haygood M."/>
            <person name="Podell S."/>
            <person name="Anderson C."/>
            <person name="Hopkinson B."/>
            <person name="Roe K."/>
            <person name="Barbeau K."/>
            <person name="Gaasterland T."/>
            <person name="Ferriera S."/>
            <person name="Johnson J."/>
            <person name="Kravitz S."/>
            <person name="Beeson K."/>
            <person name="Sutton G."/>
            <person name="Rogers Y.-H."/>
            <person name="Friedman R."/>
            <person name="Frazier M."/>
            <person name="Venter J.C."/>
        </authorList>
    </citation>
    <scope>NUCLEOTIDE SEQUENCE [LARGE SCALE GENOMIC DNA]</scope>
    <source>
        <strain evidence="3 4">ATCC 23134</strain>
    </source>
</reference>
<dbReference type="PIRSF" id="PIRSF006402">
    <property type="entry name" value="UCP006402_thioredoxin"/>
    <property type="match status" value="1"/>
</dbReference>
<dbReference type="InterPro" id="IPR001711">
    <property type="entry name" value="PLipase_C_Pinositol-sp_Y"/>
</dbReference>
<dbReference type="GO" id="GO:0016301">
    <property type="term" value="F:kinase activity"/>
    <property type="evidence" value="ECO:0007669"/>
    <property type="project" value="UniProtKB-KW"/>
</dbReference>
<dbReference type="Proteomes" id="UP000004095">
    <property type="component" value="Unassembled WGS sequence"/>
</dbReference>
<evidence type="ECO:0000313" key="4">
    <source>
        <dbReference type="Proteomes" id="UP000004095"/>
    </source>
</evidence>